<name>A0A0A8ZDG1_ARUDO</name>
<protein>
    <submittedName>
        <fullName evidence="2">Uncharacterized protein</fullName>
    </submittedName>
</protein>
<sequence>MKRAGSSALIENPATVMTEVKHSNQA</sequence>
<proteinExistence type="predicted"/>
<reference evidence="2" key="1">
    <citation type="submission" date="2014-09" db="EMBL/GenBank/DDBJ databases">
        <authorList>
            <person name="Magalhaes I.L.F."/>
            <person name="Oliveira U."/>
            <person name="Santos F.R."/>
            <person name="Vidigal T.H.D.A."/>
            <person name="Brescovit A.D."/>
            <person name="Santos A.J."/>
        </authorList>
    </citation>
    <scope>NUCLEOTIDE SEQUENCE</scope>
    <source>
        <tissue evidence="2">Shoot tissue taken approximately 20 cm above the soil surface</tissue>
    </source>
</reference>
<dbReference type="EMBL" id="GBRH01264983">
    <property type="protein sequence ID" value="JAD32912.1"/>
    <property type="molecule type" value="Transcribed_RNA"/>
</dbReference>
<evidence type="ECO:0000313" key="2">
    <source>
        <dbReference type="EMBL" id="JAD32912.1"/>
    </source>
</evidence>
<accession>A0A0A8ZDG1</accession>
<organism evidence="2">
    <name type="scientific">Arundo donax</name>
    <name type="common">Giant reed</name>
    <name type="synonym">Donax arundinaceus</name>
    <dbReference type="NCBI Taxonomy" id="35708"/>
    <lineage>
        <taxon>Eukaryota</taxon>
        <taxon>Viridiplantae</taxon>
        <taxon>Streptophyta</taxon>
        <taxon>Embryophyta</taxon>
        <taxon>Tracheophyta</taxon>
        <taxon>Spermatophyta</taxon>
        <taxon>Magnoliopsida</taxon>
        <taxon>Liliopsida</taxon>
        <taxon>Poales</taxon>
        <taxon>Poaceae</taxon>
        <taxon>PACMAD clade</taxon>
        <taxon>Arundinoideae</taxon>
        <taxon>Arundineae</taxon>
        <taxon>Arundo</taxon>
    </lineage>
</organism>
<dbReference type="AlphaFoldDB" id="A0A0A8ZDG1"/>
<reference evidence="2" key="2">
    <citation type="journal article" date="2015" name="Data Brief">
        <title>Shoot transcriptome of the giant reed, Arundo donax.</title>
        <authorList>
            <person name="Barrero R.A."/>
            <person name="Guerrero F.D."/>
            <person name="Moolhuijzen P."/>
            <person name="Goolsby J.A."/>
            <person name="Tidwell J."/>
            <person name="Bellgard S.E."/>
            <person name="Bellgard M.I."/>
        </authorList>
    </citation>
    <scope>NUCLEOTIDE SEQUENCE</scope>
    <source>
        <tissue evidence="2">Shoot tissue taken approximately 20 cm above the soil surface</tissue>
    </source>
</reference>
<evidence type="ECO:0000256" key="1">
    <source>
        <dbReference type="SAM" id="MobiDB-lite"/>
    </source>
</evidence>
<feature type="region of interest" description="Disordered" evidence="1">
    <location>
        <begin position="1"/>
        <end position="26"/>
    </location>
</feature>